<evidence type="ECO:0000313" key="2">
    <source>
        <dbReference type="Proteomes" id="UP001172386"/>
    </source>
</evidence>
<organism evidence="1 2">
    <name type="scientific">Neophaeococcomyces mojaviensis</name>
    <dbReference type="NCBI Taxonomy" id="3383035"/>
    <lineage>
        <taxon>Eukaryota</taxon>
        <taxon>Fungi</taxon>
        <taxon>Dikarya</taxon>
        <taxon>Ascomycota</taxon>
        <taxon>Pezizomycotina</taxon>
        <taxon>Eurotiomycetes</taxon>
        <taxon>Chaetothyriomycetidae</taxon>
        <taxon>Chaetothyriales</taxon>
        <taxon>Chaetothyriales incertae sedis</taxon>
        <taxon>Neophaeococcomyces</taxon>
    </lineage>
</organism>
<name>A0ACC3A1D7_9EURO</name>
<keyword evidence="2" id="KW-1185">Reference proteome</keyword>
<comment type="caution">
    <text evidence="1">The sequence shown here is derived from an EMBL/GenBank/DDBJ whole genome shotgun (WGS) entry which is preliminary data.</text>
</comment>
<dbReference type="EMBL" id="JAPDRQ010000137">
    <property type="protein sequence ID" value="KAJ9653902.1"/>
    <property type="molecule type" value="Genomic_DNA"/>
</dbReference>
<accession>A0ACC3A1D7</accession>
<evidence type="ECO:0000313" key="1">
    <source>
        <dbReference type="EMBL" id="KAJ9653902.1"/>
    </source>
</evidence>
<gene>
    <name evidence="1" type="primary">GPI10</name>
    <name evidence="1" type="ORF">H2198_006953</name>
</gene>
<protein>
    <submittedName>
        <fullName evidence="1">Glycosylphosphatidylinositol anchor biosynthesis</fullName>
    </submittedName>
</protein>
<feature type="non-terminal residue" evidence="1">
    <location>
        <position position="542"/>
    </location>
</feature>
<dbReference type="Proteomes" id="UP001172386">
    <property type="component" value="Unassembled WGS sequence"/>
</dbReference>
<proteinExistence type="predicted"/>
<sequence length="542" mass="60962">MPSTPTKTSSMSVPVAHKLDTAQKNDSLAGTSKTRNVLYFLIAFRLLNALTIRTFFQPDEYYQSLEPAWWLAFGDGSGSWITWEWKQHLRSALHPVLFAIVYRASDAVCQILHVSATTRSEALLAAPKALQAVIAAFGDYYTYKLAKQIYGRTSNQAWLTLFLSVTSAWQWFCSTRTFSNCLETPLTIVALYNWPFHWALGTDEVGFQVDEKVLRIRQVDDPARSEADETTRLRRAILCAATAVILRPTNAIIWITLTLMTFVRGMWHHHIHWEITAFLKEGVLCGSTVLTLSALVDRLFYGVWTFPPWSFLKFNVFQSLAVFYGNNNWHYYLTQGYPLLLTVAAIWAGMGVYEALTRGERLKCLTIQSRLTLHRLAVISLVLPAALSVLSHKEVRFIYPVLPALHILAALSLAKVVGLTSTIGQDEKTSPKRIGRRGWAVLIVYLIVNVTVAGYTSLIHGSGVVDVTNYLRQEFETHYLSAPDAARTNLTFAAFMPCHSIPWRSHLHYPPTSQQPGISGWALTCEPPLNLDSEAKASYLDE</sequence>
<reference evidence="1" key="1">
    <citation type="submission" date="2022-10" db="EMBL/GenBank/DDBJ databases">
        <title>Culturing micro-colonial fungi from biological soil crusts in the Mojave desert and describing Neophaeococcomyces mojavensis, and introducing the new genera and species Taxawa tesnikishii.</title>
        <authorList>
            <person name="Kurbessoian T."/>
            <person name="Stajich J.E."/>
        </authorList>
    </citation>
    <scope>NUCLEOTIDE SEQUENCE</scope>
    <source>
        <strain evidence="1">JES_112</strain>
    </source>
</reference>